<reference evidence="3" key="1">
    <citation type="submission" date="2020-10" db="EMBL/GenBank/DDBJ databases">
        <title>Mucilaginibacter mali sp. nov., isolated from rhizosphere soil of apple orchard.</title>
        <authorList>
            <person name="Lee J.-S."/>
            <person name="Kim H.S."/>
            <person name="Kim J.-S."/>
        </authorList>
    </citation>
    <scope>NUCLEOTIDE SEQUENCE</scope>
    <source>
        <strain evidence="3">KCTC 22746</strain>
    </source>
</reference>
<dbReference type="Pfam" id="PF02698">
    <property type="entry name" value="DUF218"/>
    <property type="match status" value="1"/>
</dbReference>
<dbReference type="GO" id="GO:0000270">
    <property type="term" value="P:peptidoglycan metabolic process"/>
    <property type="evidence" value="ECO:0007669"/>
    <property type="project" value="TreeGrafter"/>
</dbReference>
<evidence type="ECO:0000313" key="3">
    <source>
        <dbReference type="EMBL" id="MBE9660861.1"/>
    </source>
</evidence>
<dbReference type="RefSeq" id="WP_194110049.1">
    <property type="nucleotide sequence ID" value="NZ_JADFFL010000001.1"/>
</dbReference>
<dbReference type="InterPro" id="IPR003848">
    <property type="entry name" value="DUF218"/>
</dbReference>
<dbReference type="GO" id="GO:0005886">
    <property type="term" value="C:plasma membrane"/>
    <property type="evidence" value="ECO:0007669"/>
    <property type="project" value="TreeGrafter"/>
</dbReference>
<keyword evidence="1" id="KW-0812">Transmembrane</keyword>
<protein>
    <submittedName>
        <fullName evidence="3">YdcF family protein</fullName>
    </submittedName>
</protein>
<comment type="caution">
    <text evidence="3">The sequence shown here is derived from an EMBL/GenBank/DDBJ whole genome shotgun (WGS) entry which is preliminary data.</text>
</comment>
<keyword evidence="1" id="KW-0472">Membrane</keyword>
<sequence length="250" mass="28120">MYFILSKLLLFLINPIYWILVLLLIAAFTKRAKLRRCTAIAGAVMLLLFSNAWLFNIVARSWEYRAVKLPDSARYSCAIVLGGFVSTSDGKEGHFNESFDRFFQGVKLYRAGKASHVLVTGGSSLLLPNGFSEGEWTRGQMKRFGVPDSAVLIEGKARNTMENAKLSAVVLQQKGLKPPYLLVTSANHMRRSVMIFKKNNIDVQPYPSNIQTVKIGWPVFSDIIPEPYIIMAWGGFLKELIGYGVNRFMK</sequence>
<feature type="domain" description="DUF218" evidence="2">
    <location>
        <begin position="78"/>
        <end position="242"/>
    </location>
</feature>
<dbReference type="CDD" id="cd06259">
    <property type="entry name" value="YdcF-like"/>
    <property type="match status" value="1"/>
</dbReference>
<gene>
    <name evidence="3" type="ORF">IRJ16_03115</name>
</gene>
<accession>A0A929PVC5</accession>
<evidence type="ECO:0000256" key="1">
    <source>
        <dbReference type="SAM" id="Phobius"/>
    </source>
</evidence>
<keyword evidence="4" id="KW-1185">Reference proteome</keyword>
<dbReference type="Gene3D" id="3.40.50.620">
    <property type="entry name" value="HUPs"/>
    <property type="match status" value="1"/>
</dbReference>
<feature type="transmembrane region" description="Helical" evidence="1">
    <location>
        <begin position="6"/>
        <end position="28"/>
    </location>
</feature>
<evidence type="ECO:0000313" key="4">
    <source>
        <dbReference type="Proteomes" id="UP000622475"/>
    </source>
</evidence>
<keyword evidence="1" id="KW-1133">Transmembrane helix</keyword>
<evidence type="ECO:0000259" key="2">
    <source>
        <dbReference type="Pfam" id="PF02698"/>
    </source>
</evidence>
<proteinExistence type="predicted"/>
<dbReference type="PANTHER" id="PTHR30336">
    <property type="entry name" value="INNER MEMBRANE PROTEIN, PROBABLE PERMEASE"/>
    <property type="match status" value="1"/>
</dbReference>
<dbReference type="InterPro" id="IPR014729">
    <property type="entry name" value="Rossmann-like_a/b/a_fold"/>
</dbReference>
<name>A0A929PVC5_9SPHI</name>
<dbReference type="InterPro" id="IPR051599">
    <property type="entry name" value="Cell_Envelope_Assoc"/>
</dbReference>
<dbReference type="GO" id="GO:0043164">
    <property type="term" value="P:Gram-negative-bacterium-type cell wall biogenesis"/>
    <property type="evidence" value="ECO:0007669"/>
    <property type="project" value="TreeGrafter"/>
</dbReference>
<dbReference type="PANTHER" id="PTHR30336:SF4">
    <property type="entry name" value="ENVELOPE BIOGENESIS FACTOR ELYC"/>
    <property type="match status" value="1"/>
</dbReference>
<dbReference type="AlphaFoldDB" id="A0A929PVC5"/>
<dbReference type="EMBL" id="JADFFL010000001">
    <property type="protein sequence ID" value="MBE9660861.1"/>
    <property type="molecule type" value="Genomic_DNA"/>
</dbReference>
<feature type="transmembrane region" description="Helical" evidence="1">
    <location>
        <begin position="40"/>
        <end position="59"/>
    </location>
</feature>
<dbReference type="Proteomes" id="UP000622475">
    <property type="component" value="Unassembled WGS sequence"/>
</dbReference>
<organism evidence="3 4">
    <name type="scientific">Mucilaginibacter myungsuensis</name>
    <dbReference type="NCBI Taxonomy" id="649104"/>
    <lineage>
        <taxon>Bacteria</taxon>
        <taxon>Pseudomonadati</taxon>
        <taxon>Bacteroidota</taxon>
        <taxon>Sphingobacteriia</taxon>
        <taxon>Sphingobacteriales</taxon>
        <taxon>Sphingobacteriaceae</taxon>
        <taxon>Mucilaginibacter</taxon>
    </lineage>
</organism>